<protein>
    <submittedName>
        <fullName evidence="1">Uncharacterized protein</fullName>
    </submittedName>
</protein>
<evidence type="ECO:0000313" key="2">
    <source>
        <dbReference type="Proteomes" id="UP000008367"/>
    </source>
</evidence>
<name>A0A454D3V7_VIBHA</name>
<organism evidence="1 2">
    <name type="scientific">Vibrio harveyi</name>
    <name type="common">Beneckea harveyi</name>
    <dbReference type="NCBI Taxonomy" id="669"/>
    <lineage>
        <taxon>Bacteria</taxon>
        <taxon>Pseudomonadati</taxon>
        <taxon>Pseudomonadota</taxon>
        <taxon>Gammaproteobacteria</taxon>
        <taxon>Vibrionales</taxon>
        <taxon>Vibrionaceae</taxon>
        <taxon>Vibrio</taxon>
    </lineage>
</organism>
<proteinExistence type="predicted"/>
<reference evidence="1 2" key="1">
    <citation type="submission" date="2012-10" db="EMBL/GenBank/DDBJ databases">
        <title>Genome sequence of Vibrio Cholerae HENC-02.</title>
        <authorList>
            <person name="Eppinger M."/>
            <person name="Hasan N.A."/>
            <person name="Sengamalay N."/>
            <person name="Hine E."/>
            <person name="Su Q."/>
            <person name="Daugherty S.C."/>
            <person name="Young S."/>
            <person name="Sadzewicz L."/>
            <person name="Tallon L."/>
            <person name="Cebula T.A."/>
            <person name="Ravel J."/>
            <person name="Colwell R.R."/>
        </authorList>
    </citation>
    <scope>NUCLEOTIDE SEQUENCE [LARGE SCALE GENOMIC DNA]</scope>
    <source>
        <strain evidence="1 2">HENC-02</strain>
    </source>
</reference>
<comment type="caution">
    <text evidence="1">The sequence shown here is derived from an EMBL/GenBank/DDBJ whole genome shotgun (WGS) entry which is preliminary data.</text>
</comment>
<dbReference type="EMBL" id="AJSR01000356">
    <property type="protein sequence ID" value="EKM33286.1"/>
    <property type="molecule type" value="Genomic_DNA"/>
</dbReference>
<dbReference type="AlphaFoldDB" id="A0A454D3V7"/>
<accession>A0A454D3V7</accession>
<gene>
    <name evidence="1" type="ORF">VCHENC02_1238A</name>
</gene>
<feature type="non-terminal residue" evidence="1">
    <location>
        <position position="26"/>
    </location>
</feature>
<sequence>MILPYRLKNKSGYSAIKLTTSHYIPA</sequence>
<evidence type="ECO:0000313" key="1">
    <source>
        <dbReference type="EMBL" id="EKM33286.1"/>
    </source>
</evidence>
<dbReference type="Proteomes" id="UP000008367">
    <property type="component" value="Unassembled WGS sequence"/>
</dbReference>